<dbReference type="EMBL" id="JAUQUB010000004">
    <property type="protein sequence ID" value="MDO7883252.1"/>
    <property type="molecule type" value="Genomic_DNA"/>
</dbReference>
<protein>
    <submittedName>
        <fullName evidence="5">Extracellular solute-binding protein</fullName>
    </submittedName>
</protein>
<organism evidence="5 6">
    <name type="scientific">Antiquaquibacter soli</name>
    <dbReference type="NCBI Taxonomy" id="3064523"/>
    <lineage>
        <taxon>Bacteria</taxon>
        <taxon>Bacillati</taxon>
        <taxon>Actinomycetota</taxon>
        <taxon>Actinomycetes</taxon>
        <taxon>Micrococcales</taxon>
        <taxon>Microbacteriaceae</taxon>
        <taxon>Antiquaquibacter</taxon>
    </lineage>
</organism>
<evidence type="ECO:0000256" key="4">
    <source>
        <dbReference type="SAM" id="SignalP"/>
    </source>
</evidence>
<feature type="chain" id="PRO_5045094763" evidence="4">
    <location>
        <begin position="24"/>
        <end position="436"/>
    </location>
</feature>
<accession>A0ABT9BS43</accession>
<evidence type="ECO:0000256" key="3">
    <source>
        <dbReference type="ARBA" id="ARBA00022729"/>
    </source>
</evidence>
<name>A0ABT9BS43_9MICO</name>
<feature type="signal peptide" evidence="4">
    <location>
        <begin position="1"/>
        <end position="23"/>
    </location>
</feature>
<dbReference type="SUPFAM" id="SSF53850">
    <property type="entry name" value="Periplasmic binding protein-like II"/>
    <property type="match status" value="1"/>
</dbReference>
<dbReference type="PROSITE" id="PS51257">
    <property type="entry name" value="PROKAR_LIPOPROTEIN"/>
    <property type="match status" value="1"/>
</dbReference>
<proteinExistence type="inferred from homology"/>
<dbReference type="Proteomes" id="UP001241072">
    <property type="component" value="Unassembled WGS sequence"/>
</dbReference>
<evidence type="ECO:0000313" key="6">
    <source>
        <dbReference type="Proteomes" id="UP001241072"/>
    </source>
</evidence>
<keyword evidence="3 4" id="KW-0732">Signal</keyword>
<comment type="caution">
    <text evidence="5">The sequence shown here is derived from an EMBL/GenBank/DDBJ whole genome shotgun (WGS) entry which is preliminary data.</text>
</comment>
<dbReference type="Gene3D" id="3.40.190.10">
    <property type="entry name" value="Periplasmic binding protein-like II"/>
    <property type="match status" value="2"/>
</dbReference>
<sequence>MKKRSVIAAVAAMGLVTGLVACAPADEGGPVELVIWDTGLLGKLNEDGSAADNSFLDKAAGMYMDENPDISIKIVQQSGDISSNAAQFEAASIAGNGPDIRVQYTGGPTLSFSDFFLDLSDTFDQETFDDLTGWNTVRADYDPNGALYGLPYGSGTYFVVFVNHKLVEAAGMDPNYVPETWEDMIAMGEEYKEKSGGLNPFWVANLEGYVGAWVIGALGGGELGPDGFTAQYRGDESIDSEGMIKAYQAWADLYASGLTNPDAGEVSNGDSTSGFLQEKGAYYIVGMWEDVNMNDAFGEDVSSFFIPVLDGAEYPSVAAGGPVQALSITNYSEHQEEAKDFLRYLAQPELQDLYVEMTQVEPSNSKSADASVIQNPLLQAQAEQLKEVGDLIYPFDNVMPQSVIDLFYRVNASVFLGTMTPEEAVSQLQAALDAER</sequence>
<keyword evidence="2" id="KW-0813">Transport</keyword>
<keyword evidence="6" id="KW-1185">Reference proteome</keyword>
<gene>
    <name evidence="5" type="ORF">Q5716_13530</name>
</gene>
<evidence type="ECO:0000256" key="1">
    <source>
        <dbReference type="ARBA" id="ARBA00008520"/>
    </source>
</evidence>
<evidence type="ECO:0000313" key="5">
    <source>
        <dbReference type="EMBL" id="MDO7883252.1"/>
    </source>
</evidence>
<dbReference type="PANTHER" id="PTHR30061">
    <property type="entry name" value="MALTOSE-BINDING PERIPLASMIC PROTEIN"/>
    <property type="match status" value="1"/>
</dbReference>
<evidence type="ECO:0000256" key="2">
    <source>
        <dbReference type="ARBA" id="ARBA00022448"/>
    </source>
</evidence>
<comment type="similarity">
    <text evidence="1">Belongs to the bacterial solute-binding protein 1 family.</text>
</comment>
<reference evidence="5 6" key="1">
    <citation type="submission" date="2023-07" db="EMBL/GenBank/DDBJ databases">
        <title>Protaetiibacter sp. nov WY-16 isolated from soil.</title>
        <authorList>
            <person name="Liu B."/>
            <person name="Wan Y."/>
        </authorList>
    </citation>
    <scope>NUCLEOTIDE SEQUENCE [LARGE SCALE GENOMIC DNA]</scope>
    <source>
        <strain evidence="5 6">WY-16</strain>
    </source>
</reference>
<dbReference type="Pfam" id="PF13416">
    <property type="entry name" value="SBP_bac_8"/>
    <property type="match status" value="1"/>
</dbReference>
<dbReference type="RefSeq" id="WP_305003682.1">
    <property type="nucleotide sequence ID" value="NZ_JAUQUB010000004.1"/>
</dbReference>
<dbReference type="InterPro" id="IPR006059">
    <property type="entry name" value="SBP"/>
</dbReference>
<dbReference type="PANTHER" id="PTHR30061:SF50">
    <property type="entry name" value="MALTOSE_MALTODEXTRIN-BINDING PERIPLASMIC PROTEIN"/>
    <property type="match status" value="1"/>
</dbReference>